<dbReference type="AlphaFoldDB" id="A0A836JHZ3"/>
<dbReference type="InterPro" id="IPR052709">
    <property type="entry name" value="Transposase-MT_Hybrid"/>
</dbReference>
<dbReference type="Gene3D" id="3.30.420.10">
    <property type="entry name" value="Ribonuclease H-like superfamily/Ribonuclease H"/>
    <property type="match status" value="1"/>
</dbReference>
<sequence length="129" mass="15447">QTINGDYYAALLDHFNNILKKKRFHLAKKKVFFYQDNARVHTCPAPIAKFNEFHYELLPHPADSPDLAPCDYFLFLNLKKWRKEIHHQRAAHHRNRGLFQRVGQIILFGWLEKVVESLDQVYRTERKLC</sequence>
<dbReference type="PANTHER" id="PTHR46060">
    <property type="entry name" value="MARINER MOS1 TRANSPOSASE-LIKE PROTEIN"/>
    <property type="match status" value="1"/>
</dbReference>
<evidence type="ECO:0000313" key="1">
    <source>
        <dbReference type="EMBL" id="KAG5314510.1"/>
    </source>
</evidence>
<dbReference type="GO" id="GO:0008168">
    <property type="term" value="F:methyltransferase activity"/>
    <property type="evidence" value="ECO:0007669"/>
    <property type="project" value="UniProtKB-KW"/>
</dbReference>
<dbReference type="GO" id="GO:0003676">
    <property type="term" value="F:nucleic acid binding"/>
    <property type="evidence" value="ECO:0007669"/>
    <property type="project" value="InterPro"/>
</dbReference>
<keyword evidence="1" id="KW-0808">Transferase</keyword>
<dbReference type="PANTHER" id="PTHR46060:SF1">
    <property type="entry name" value="MARINER MOS1 TRANSPOSASE-LIKE PROTEIN"/>
    <property type="match status" value="1"/>
</dbReference>
<dbReference type="InterPro" id="IPR036397">
    <property type="entry name" value="RNaseH_sf"/>
</dbReference>
<name>A0A836JHZ3_9HYME</name>
<gene>
    <name evidence="1" type="primary">Setmar_45</name>
    <name evidence="1" type="ORF">G6Z75_0009603</name>
</gene>
<reference evidence="1" key="1">
    <citation type="submission" date="2020-02" db="EMBL/GenBank/DDBJ databases">
        <title>Relaxed selection underlies rapid genomic changes in the transitions from sociality to social parasitism in ants.</title>
        <authorList>
            <person name="Bi X."/>
        </authorList>
    </citation>
    <scope>NUCLEOTIDE SEQUENCE</scope>
    <source>
        <strain evidence="1">BGI-DK2013a</strain>
        <tissue evidence="1">Whole body</tissue>
    </source>
</reference>
<accession>A0A836JHZ3</accession>
<evidence type="ECO:0000313" key="2">
    <source>
        <dbReference type="Proteomes" id="UP000667349"/>
    </source>
</evidence>
<dbReference type="EMBL" id="JAANHZ010000187">
    <property type="protein sequence ID" value="KAG5314510.1"/>
    <property type="molecule type" value="Genomic_DNA"/>
</dbReference>
<proteinExistence type="predicted"/>
<dbReference type="Proteomes" id="UP000667349">
    <property type="component" value="Unassembled WGS sequence"/>
</dbReference>
<feature type="non-terminal residue" evidence="1">
    <location>
        <position position="129"/>
    </location>
</feature>
<comment type="caution">
    <text evidence="1">The sequence shown here is derived from an EMBL/GenBank/DDBJ whole genome shotgun (WGS) entry which is preliminary data.</text>
</comment>
<protein>
    <submittedName>
        <fullName evidence="1">SETMR methyltransferase</fullName>
    </submittedName>
</protein>
<keyword evidence="2" id="KW-1185">Reference proteome</keyword>
<keyword evidence="1" id="KW-0489">Methyltransferase</keyword>
<dbReference type="GO" id="GO:0032259">
    <property type="term" value="P:methylation"/>
    <property type="evidence" value="ECO:0007669"/>
    <property type="project" value="UniProtKB-KW"/>
</dbReference>
<feature type="non-terminal residue" evidence="1">
    <location>
        <position position="1"/>
    </location>
</feature>
<organism evidence="1 2">
    <name type="scientific">Acromyrmex insinuator</name>
    <dbReference type="NCBI Taxonomy" id="230686"/>
    <lineage>
        <taxon>Eukaryota</taxon>
        <taxon>Metazoa</taxon>
        <taxon>Ecdysozoa</taxon>
        <taxon>Arthropoda</taxon>
        <taxon>Hexapoda</taxon>
        <taxon>Insecta</taxon>
        <taxon>Pterygota</taxon>
        <taxon>Neoptera</taxon>
        <taxon>Endopterygota</taxon>
        <taxon>Hymenoptera</taxon>
        <taxon>Apocrita</taxon>
        <taxon>Aculeata</taxon>
        <taxon>Formicoidea</taxon>
        <taxon>Formicidae</taxon>
        <taxon>Myrmicinae</taxon>
        <taxon>Acromyrmex</taxon>
    </lineage>
</organism>